<dbReference type="AlphaFoldDB" id="A0A1M5M336"/>
<gene>
    <name evidence="1" type="ORF">SAMN04488116_2213</name>
</gene>
<dbReference type="OrthoDB" id="9799165at2"/>
<sequence>MGISPKLQQAFDLFDEANARDPNIEEVNGKAYPKELLYAQRMTETLDDFEPNASMALKLAARSQHICRWEVPRNTYEMDRVGYLKWRQELKKFHAEKAAGILQEVGFTNETIDQVQLLLQKKQLKKNKETQTLEDVICLVFLKHYFEPFAEKHEEKKVIDILGKTWKKMSTKGQSAALKLTISRKAKNVIQKAIDHGAE</sequence>
<evidence type="ECO:0000313" key="2">
    <source>
        <dbReference type="Proteomes" id="UP000184532"/>
    </source>
</evidence>
<dbReference type="RefSeq" id="WP_073179476.1">
    <property type="nucleotide sequence ID" value="NZ_FQWL01000003.1"/>
</dbReference>
<dbReference type="Pfam" id="PF13875">
    <property type="entry name" value="DUF4202"/>
    <property type="match status" value="1"/>
</dbReference>
<evidence type="ECO:0008006" key="3">
    <source>
        <dbReference type="Google" id="ProtNLM"/>
    </source>
</evidence>
<accession>A0A1M5M336</accession>
<dbReference type="PANTHER" id="PTHR41729">
    <property type="entry name" value="GLUTAMYL-TRNA SYNTHETASE"/>
    <property type="match status" value="1"/>
</dbReference>
<dbReference type="Proteomes" id="UP000184532">
    <property type="component" value="Unassembled WGS sequence"/>
</dbReference>
<evidence type="ECO:0000313" key="1">
    <source>
        <dbReference type="EMBL" id="SHG71133.1"/>
    </source>
</evidence>
<organism evidence="1 2">
    <name type="scientific">Flagellimonas flava</name>
    <dbReference type="NCBI Taxonomy" id="570519"/>
    <lineage>
        <taxon>Bacteria</taxon>
        <taxon>Pseudomonadati</taxon>
        <taxon>Bacteroidota</taxon>
        <taxon>Flavobacteriia</taxon>
        <taxon>Flavobacteriales</taxon>
        <taxon>Flavobacteriaceae</taxon>
        <taxon>Flagellimonas</taxon>
    </lineage>
</organism>
<reference evidence="2" key="1">
    <citation type="submission" date="2016-11" db="EMBL/GenBank/DDBJ databases">
        <authorList>
            <person name="Varghese N."/>
            <person name="Submissions S."/>
        </authorList>
    </citation>
    <scope>NUCLEOTIDE SEQUENCE [LARGE SCALE GENOMIC DNA]</scope>
    <source>
        <strain evidence="2">DSM 22638</strain>
    </source>
</reference>
<dbReference type="EMBL" id="FQWL01000003">
    <property type="protein sequence ID" value="SHG71133.1"/>
    <property type="molecule type" value="Genomic_DNA"/>
</dbReference>
<protein>
    <recommendedName>
        <fullName evidence="3">DUF4202 domain-containing protein</fullName>
    </recommendedName>
</protein>
<keyword evidence="2" id="KW-1185">Reference proteome</keyword>
<dbReference type="InterPro" id="IPR025255">
    <property type="entry name" value="DUF4202"/>
</dbReference>
<dbReference type="STRING" id="570519.SAMN04488116_2213"/>
<dbReference type="PANTHER" id="PTHR41729:SF1">
    <property type="entry name" value="GLUTAMYL-TRNA SYNTHETASE"/>
    <property type="match status" value="1"/>
</dbReference>
<name>A0A1M5M336_9FLAO</name>
<proteinExistence type="predicted"/>